<feature type="transmembrane region" description="Helical" evidence="18">
    <location>
        <begin position="27"/>
        <end position="47"/>
    </location>
</feature>
<gene>
    <name evidence="20" type="primary">cyoC_3</name>
    <name evidence="20" type="ORF">LMG28688_03892</name>
</gene>
<evidence type="ECO:0000256" key="13">
    <source>
        <dbReference type="ARBA" id="ARBA00030072"/>
    </source>
</evidence>
<feature type="transmembrane region" description="Helical" evidence="18">
    <location>
        <begin position="96"/>
        <end position="113"/>
    </location>
</feature>
<keyword evidence="7 17" id="KW-0812">Transmembrane</keyword>
<evidence type="ECO:0000256" key="8">
    <source>
        <dbReference type="ARBA" id="ARBA00022982"/>
    </source>
</evidence>
<organism evidence="20 21">
    <name type="scientific">Paraburkholderia caffeinitolerans</name>
    <dbReference type="NCBI Taxonomy" id="1723730"/>
    <lineage>
        <taxon>Bacteria</taxon>
        <taxon>Pseudomonadati</taxon>
        <taxon>Pseudomonadota</taxon>
        <taxon>Betaproteobacteria</taxon>
        <taxon>Burkholderiales</taxon>
        <taxon>Burkholderiaceae</taxon>
        <taxon>Paraburkholderia</taxon>
    </lineage>
</organism>
<evidence type="ECO:0000256" key="6">
    <source>
        <dbReference type="ARBA" id="ARBA00022475"/>
    </source>
</evidence>
<dbReference type="Proteomes" id="UP000494119">
    <property type="component" value="Unassembled WGS sequence"/>
</dbReference>
<dbReference type="InterPro" id="IPR033946">
    <property type="entry name" value="Ubiquinol_oxase_su3_dom"/>
</dbReference>
<evidence type="ECO:0000256" key="10">
    <source>
        <dbReference type="ARBA" id="ARBA00023002"/>
    </source>
</evidence>
<keyword evidence="10" id="KW-0560">Oxidoreductase</keyword>
<dbReference type="GO" id="GO:0009486">
    <property type="term" value="F:cytochrome bo3 ubiquinol oxidase activity"/>
    <property type="evidence" value="ECO:0007669"/>
    <property type="project" value="InterPro"/>
</dbReference>
<evidence type="ECO:0000313" key="20">
    <source>
        <dbReference type="EMBL" id="CAB3794227.1"/>
    </source>
</evidence>
<evidence type="ECO:0000256" key="3">
    <source>
        <dbReference type="ARBA" id="ARBA00011700"/>
    </source>
</evidence>
<evidence type="ECO:0000256" key="17">
    <source>
        <dbReference type="RuleBase" id="RU003376"/>
    </source>
</evidence>
<dbReference type="InterPro" id="IPR014206">
    <property type="entry name" value="Cyt_c_ubiqinol_oxidase_su3"/>
</dbReference>
<dbReference type="GO" id="GO:0004129">
    <property type="term" value="F:cytochrome-c oxidase activity"/>
    <property type="evidence" value="ECO:0007669"/>
    <property type="project" value="InterPro"/>
</dbReference>
<accession>A0A6J5G6G6</accession>
<keyword evidence="5" id="KW-0813">Transport</keyword>
<dbReference type="GO" id="GO:0005886">
    <property type="term" value="C:plasma membrane"/>
    <property type="evidence" value="ECO:0007669"/>
    <property type="project" value="UniProtKB-SubCell"/>
</dbReference>
<dbReference type="InterPro" id="IPR013833">
    <property type="entry name" value="Cyt_c_oxidase_su3_a-hlx"/>
</dbReference>
<keyword evidence="21" id="KW-1185">Reference proteome</keyword>
<reference evidence="20 21" key="1">
    <citation type="submission" date="2020-04" db="EMBL/GenBank/DDBJ databases">
        <authorList>
            <person name="De Canck E."/>
        </authorList>
    </citation>
    <scope>NUCLEOTIDE SEQUENCE [LARGE SCALE GENOMIC DNA]</scope>
    <source>
        <strain evidence="20 21">LMG 28688</strain>
    </source>
</reference>
<dbReference type="RefSeq" id="WP_175196431.1">
    <property type="nucleotide sequence ID" value="NZ_CADIKL010000019.1"/>
</dbReference>
<feature type="transmembrane region" description="Helical" evidence="18">
    <location>
        <begin position="133"/>
        <end position="160"/>
    </location>
</feature>
<dbReference type="PANTHER" id="PTHR11403">
    <property type="entry name" value="CYTOCHROME C OXIDASE SUBUNIT III"/>
    <property type="match status" value="1"/>
</dbReference>
<dbReference type="Pfam" id="PF00510">
    <property type="entry name" value="COX3"/>
    <property type="match status" value="1"/>
</dbReference>
<evidence type="ECO:0000256" key="4">
    <source>
        <dbReference type="ARBA" id="ARBA00014687"/>
    </source>
</evidence>
<evidence type="ECO:0000313" key="21">
    <source>
        <dbReference type="Proteomes" id="UP000494119"/>
    </source>
</evidence>
<evidence type="ECO:0000256" key="9">
    <source>
        <dbReference type="ARBA" id="ARBA00022989"/>
    </source>
</evidence>
<dbReference type="InterPro" id="IPR024791">
    <property type="entry name" value="Cyt_c/ubiquinol_Oxase_su3"/>
</dbReference>
<dbReference type="SUPFAM" id="SSF81452">
    <property type="entry name" value="Cytochrome c oxidase subunit III-like"/>
    <property type="match status" value="1"/>
</dbReference>
<evidence type="ECO:0000256" key="7">
    <source>
        <dbReference type="ARBA" id="ARBA00022692"/>
    </source>
</evidence>
<dbReference type="GO" id="GO:0019646">
    <property type="term" value="P:aerobic electron transport chain"/>
    <property type="evidence" value="ECO:0007669"/>
    <property type="project" value="InterPro"/>
</dbReference>
<evidence type="ECO:0000256" key="1">
    <source>
        <dbReference type="ARBA" id="ARBA00004651"/>
    </source>
</evidence>
<dbReference type="EMBL" id="CADIKL010000019">
    <property type="protein sequence ID" value="CAB3794227.1"/>
    <property type="molecule type" value="Genomic_DNA"/>
</dbReference>
<dbReference type="PROSITE" id="PS50253">
    <property type="entry name" value="COX3"/>
    <property type="match status" value="1"/>
</dbReference>
<comment type="function">
    <text evidence="12">Cytochrome bo(3) ubiquinol terminal oxidase is the component of the aerobic respiratory chain of E.coli that predominates when cells are grown at high aeration. Has proton pump activity across the membrane in addition to electron transfer, pumping 2 protons/electron.</text>
</comment>
<dbReference type="Gene3D" id="1.20.120.80">
    <property type="entry name" value="Cytochrome c oxidase, subunit III, four-helix bundle"/>
    <property type="match status" value="1"/>
</dbReference>
<dbReference type="NCBIfam" id="TIGR02842">
    <property type="entry name" value="CyoC"/>
    <property type="match status" value="1"/>
</dbReference>
<evidence type="ECO:0000256" key="15">
    <source>
        <dbReference type="ARBA" id="ARBA00032189"/>
    </source>
</evidence>
<evidence type="ECO:0000256" key="14">
    <source>
        <dbReference type="ARBA" id="ARBA00031884"/>
    </source>
</evidence>
<dbReference type="FunFam" id="1.20.120.80:FF:000001">
    <property type="entry name" value="Cytochrome (Ubi)quinol oxidase subunit III"/>
    <property type="match status" value="1"/>
</dbReference>
<feature type="transmembrane region" description="Helical" evidence="18">
    <location>
        <begin position="67"/>
        <end position="89"/>
    </location>
</feature>
<evidence type="ECO:0000259" key="19">
    <source>
        <dbReference type="PROSITE" id="PS50253"/>
    </source>
</evidence>
<protein>
    <recommendedName>
        <fullName evidence="4">Cytochrome bo(3) ubiquinol oxidase subunit 3</fullName>
    </recommendedName>
    <alternativeName>
        <fullName evidence="15">Cytochrome o ubiquinol oxidase subunit 3</fullName>
    </alternativeName>
    <alternativeName>
        <fullName evidence="13">Oxidase bo(3) subunit 3</fullName>
    </alternativeName>
    <alternativeName>
        <fullName evidence="16">Ubiquinol oxidase polypeptide III</fullName>
    </alternativeName>
    <alternativeName>
        <fullName evidence="14">Ubiquinol oxidase subunit 3</fullName>
    </alternativeName>
</protein>
<feature type="transmembrane region" description="Helical" evidence="18">
    <location>
        <begin position="181"/>
        <end position="200"/>
    </location>
</feature>
<comment type="subunit">
    <text evidence="3">Heterooctamer of two A chains, two B chains, two C chains and two D chains.</text>
</comment>
<dbReference type="CDD" id="cd02863">
    <property type="entry name" value="Ubiquinol_oxidase_III"/>
    <property type="match status" value="1"/>
</dbReference>
<evidence type="ECO:0000256" key="18">
    <source>
        <dbReference type="SAM" id="Phobius"/>
    </source>
</evidence>
<keyword evidence="11 18" id="KW-0472">Membrane</keyword>
<proteinExistence type="inferred from homology"/>
<evidence type="ECO:0000256" key="11">
    <source>
        <dbReference type="ARBA" id="ARBA00023136"/>
    </source>
</evidence>
<dbReference type="InterPro" id="IPR035973">
    <property type="entry name" value="Cyt_c_oxidase_su3-like_sf"/>
</dbReference>
<comment type="similarity">
    <text evidence="2 17">Belongs to the cytochrome c oxidase subunit 3 family.</text>
</comment>
<keyword evidence="6" id="KW-1003">Cell membrane</keyword>
<name>A0A6J5G6G6_9BURK</name>
<feature type="domain" description="Heme-copper oxidase subunit III family profile" evidence="19">
    <location>
        <begin position="1"/>
        <end position="202"/>
    </location>
</feature>
<dbReference type="InterPro" id="IPR000298">
    <property type="entry name" value="Cyt_c_oxidase-like_su3"/>
</dbReference>
<evidence type="ECO:0000256" key="12">
    <source>
        <dbReference type="ARBA" id="ARBA00025694"/>
    </source>
</evidence>
<dbReference type="PANTHER" id="PTHR11403:SF2">
    <property type="entry name" value="CYTOCHROME BO(3) UBIQUINOL OXIDASE SUBUNIT 3"/>
    <property type="match status" value="1"/>
</dbReference>
<evidence type="ECO:0000256" key="16">
    <source>
        <dbReference type="ARBA" id="ARBA00032717"/>
    </source>
</evidence>
<keyword evidence="9 18" id="KW-1133">Transmembrane helix</keyword>
<sequence length="203" mass="22690">MSTNTSAAALAAHDHHDHPPSHSVFGFWLYLMTDCILFGSLFAVFAVMQHQFAGGPTGKDLFDIPGVALETAVLLLSSITYGFAMIGAYKKRTGQVMFWLAITFLLGATFLYFELHEFAHLIEEGAGPQRSAFLSSFFTLVATHGIHVTFGMLWMIVLMVQTLKAPEIGEREIRRLSCLSLFWHFLDIVWICVFSFVYLASVI</sequence>
<dbReference type="AlphaFoldDB" id="A0A6J5G6G6"/>
<evidence type="ECO:0000256" key="5">
    <source>
        <dbReference type="ARBA" id="ARBA00022448"/>
    </source>
</evidence>
<comment type="subcellular location">
    <subcellularLocation>
        <location evidence="1 17">Cell membrane</location>
        <topology evidence="1 17">Multi-pass membrane protein</topology>
    </subcellularLocation>
</comment>
<keyword evidence="8" id="KW-0249">Electron transport</keyword>
<evidence type="ECO:0000256" key="2">
    <source>
        <dbReference type="ARBA" id="ARBA00010581"/>
    </source>
</evidence>